<evidence type="ECO:0000313" key="3">
    <source>
        <dbReference type="Proteomes" id="UP000470875"/>
    </source>
</evidence>
<dbReference type="SUPFAM" id="SSF143120">
    <property type="entry name" value="YefM-like"/>
    <property type="match status" value="1"/>
</dbReference>
<dbReference type="NCBIfam" id="TIGR01552">
    <property type="entry name" value="phd_fam"/>
    <property type="match status" value="1"/>
</dbReference>
<dbReference type="Proteomes" id="UP000470875">
    <property type="component" value="Unassembled WGS sequence"/>
</dbReference>
<keyword evidence="3" id="KW-1185">Reference proteome</keyword>
<proteinExistence type="inferred from homology"/>
<evidence type="ECO:0000313" key="2">
    <source>
        <dbReference type="EMBL" id="MSS83306.1"/>
    </source>
</evidence>
<comment type="caution">
    <text evidence="2">The sequence shown here is derived from an EMBL/GenBank/DDBJ whole genome shotgun (WGS) entry which is preliminary data.</text>
</comment>
<protein>
    <submittedName>
        <fullName evidence="2">Type II toxin-antitoxin system prevent-host-death family antitoxin</fullName>
    </submittedName>
</protein>
<dbReference type="EMBL" id="VULO01000001">
    <property type="protein sequence ID" value="MSS83306.1"/>
    <property type="molecule type" value="Genomic_DNA"/>
</dbReference>
<dbReference type="AlphaFoldDB" id="A0A6N7W503"/>
<accession>A0A6N7W503</accession>
<reference evidence="2 3" key="1">
    <citation type="submission" date="2019-08" db="EMBL/GenBank/DDBJ databases">
        <title>In-depth cultivation of the pig gut microbiome towards novel bacterial diversity and tailored functional studies.</title>
        <authorList>
            <person name="Wylensek D."/>
            <person name="Hitch T.C.A."/>
            <person name="Clavel T."/>
        </authorList>
    </citation>
    <scope>NUCLEOTIDE SEQUENCE [LARGE SCALE GENOMIC DNA]</scope>
    <source>
        <strain evidence="2 3">WB03_NA08</strain>
    </source>
</reference>
<dbReference type="Gene3D" id="3.40.1620.10">
    <property type="entry name" value="YefM-like domain"/>
    <property type="match status" value="1"/>
</dbReference>
<dbReference type="InterPro" id="IPR036165">
    <property type="entry name" value="YefM-like_sf"/>
</dbReference>
<organism evidence="2 3">
    <name type="scientific">Scrofimicrobium canadense</name>
    <dbReference type="NCBI Taxonomy" id="2652290"/>
    <lineage>
        <taxon>Bacteria</taxon>
        <taxon>Bacillati</taxon>
        <taxon>Actinomycetota</taxon>
        <taxon>Actinomycetes</taxon>
        <taxon>Actinomycetales</taxon>
        <taxon>Actinomycetaceae</taxon>
        <taxon>Scrofimicrobium</taxon>
    </lineage>
</organism>
<comment type="similarity">
    <text evidence="1">Belongs to the phD/YefM antitoxin family.</text>
</comment>
<gene>
    <name evidence="2" type="ORF">FYJ24_00695</name>
</gene>
<name>A0A6N7W503_9ACTO</name>
<evidence type="ECO:0000256" key="1">
    <source>
        <dbReference type="ARBA" id="ARBA00009981"/>
    </source>
</evidence>
<sequence length="73" mass="8109">MRELRNNGAAILGRVNRGESLTITRDGAPVAELSPLRQVSPSVAELIARRKNLPRVDIQQMRCDIDKVMDPSL</sequence>